<sequence length="361" mass="39472">MITVGIDAHKDSYTLVAIDEVGKRVAALTVPARKAGHTRMLEWLDGFGMVKVAVEDCRHLTRALEASLLLAGHQVLRVHTRLMAGMRRSSREPGKSDPIDAEAVARVALREDHLPTAHLAGPDRDLKLFSDHRKRLVEHRTGLQAKLRWFLHELVPDLEVPSRGIRRPAVFEQITRAIAGVDGAVAEIARDLLADIVALTQRITAIERQLTAIVKVEYPMLLAVPGMGALGAAAIIGETAGVNRFTSKDAFARFNGTAPIPVWSGNNVKVRLSRGGNRRINTSLHMAAVTQQRLGGEGAVYFAKQVSAGKTRVEALRLLRRRISDRVFAALRQDEAARAETVHRIPITLNTTLKSILTAAA</sequence>
<proteinExistence type="predicted"/>
<dbReference type="Pfam" id="PF01548">
    <property type="entry name" value="DEDD_Tnp_IS110"/>
    <property type="match status" value="1"/>
</dbReference>
<dbReference type="RefSeq" id="WP_337332386.1">
    <property type="nucleotide sequence ID" value="NZ_JBBDGM010000007.1"/>
</dbReference>
<evidence type="ECO:0000313" key="3">
    <source>
        <dbReference type="EMBL" id="MEJ1088730.1"/>
    </source>
</evidence>
<evidence type="ECO:0000259" key="1">
    <source>
        <dbReference type="Pfam" id="PF01548"/>
    </source>
</evidence>
<dbReference type="PANTHER" id="PTHR33055:SF16">
    <property type="entry name" value="TRANSPOSASE FOR INSERTION SEQUENCE ELEMENT IS1547"/>
    <property type="match status" value="1"/>
</dbReference>
<dbReference type="PANTHER" id="PTHR33055">
    <property type="entry name" value="TRANSPOSASE FOR INSERTION SEQUENCE ELEMENT IS1111A"/>
    <property type="match status" value="1"/>
</dbReference>
<evidence type="ECO:0000313" key="4">
    <source>
        <dbReference type="Proteomes" id="UP001371224"/>
    </source>
</evidence>
<dbReference type="InterPro" id="IPR047650">
    <property type="entry name" value="Transpos_IS110"/>
</dbReference>
<dbReference type="NCBIfam" id="NF033542">
    <property type="entry name" value="transpos_IS110"/>
    <property type="match status" value="1"/>
</dbReference>
<organism evidence="3 4">
    <name type="scientific">Microbacterium bandirmense</name>
    <dbReference type="NCBI Taxonomy" id="3122050"/>
    <lineage>
        <taxon>Bacteria</taxon>
        <taxon>Bacillati</taxon>
        <taxon>Actinomycetota</taxon>
        <taxon>Actinomycetes</taxon>
        <taxon>Micrococcales</taxon>
        <taxon>Microbacteriaceae</taxon>
        <taxon>Microbacterium</taxon>
    </lineage>
</organism>
<dbReference type="Pfam" id="PF02371">
    <property type="entry name" value="Transposase_20"/>
    <property type="match status" value="1"/>
</dbReference>
<evidence type="ECO:0000259" key="2">
    <source>
        <dbReference type="Pfam" id="PF02371"/>
    </source>
</evidence>
<dbReference type="InterPro" id="IPR003346">
    <property type="entry name" value="Transposase_20"/>
</dbReference>
<dbReference type="EMBL" id="JBBDGM010000007">
    <property type="protein sequence ID" value="MEJ1088730.1"/>
    <property type="molecule type" value="Genomic_DNA"/>
</dbReference>
<keyword evidence="4" id="KW-1185">Reference proteome</keyword>
<protein>
    <submittedName>
        <fullName evidence="3">IS110 family transposase</fullName>
    </submittedName>
</protein>
<feature type="domain" description="Transposase IS116/IS110/IS902 C-terminal" evidence="2">
    <location>
        <begin position="221"/>
        <end position="294"/>
    </location>
</feature>
<reference evidence="3 4" key="1">
    <citation type="submission" date="2024-02" db="EMBL/GenBank/DDBJ databases">
        <authorList>
            <person name="Saticioglu I.B."/>
        </authorList>
    </citation>
    <scope>NUCLEOTIDE SEQUENCE [LARGE SCALE GENOMIC DNA]</scope>
    <source>
        <strain evidence="3 4">Mu-80</strain>
    </source>
</reference>
<name>A0ABU8LBK8_9MICO</name>
<feature type="domain" description="Transposase IS110-like N-terminal" evidence="1">
    <location>
        <begin position="4"/>
        <end position="156"/>
    </location>
</feature>
<gene>
    <name evidence="3" type="ORF">WDU99_10415</name>
</gene>
<dbReference type="InterPro" id="IPR002525">
    <property type="entry name" value="Transp_IS110-like_N"/>
</dbReference>
<dbReference type="Proteomes" id="UP001371224">
    <property type="component" value="Unassembled WGS sequence"/>
</dbReference>
<accession>A0ABU8LBK8</accession>
<comment type="caution">
    <text evidence="3">The sequence shown here is derived from an EMBL/GenBank/DDBJ whole genome shotgun (WGS) entry which is preliminary data.</text>
</comment>